<organism evidence="2 3">
    <name type="scientific">Panicum virgatum</name>
    <name type="common">Blackwell switchgrass</name>
    <dbReference type="NCBI Taxonomy" id="38727"/>
    <lineage>
        <taxon>Eukaryota</taxon>
        <taxon>Viridiplantae</taxon>
        <taxon>Streptophyta</taxon>
        <taxon>Embryophyta</taxon>
        <taxon>Tracheophyta</taxon>
        <taxon>Spermatophyta</taxon>
        <taxon>Magnoliopsida</taxon>
        <taxon>Liliopsida</taxon>
        <taxon>Poales</taxon>
        <taxon>Poaceae</taxon>
        <taxon>PACMAD clade</taxon>
        <taxon>Panicoideae</taxon>
        <taxon>Panicodae</taxon>
        <taxon>Paniceae</taxon>
        <taxon>Panicinae</taxon>
        <taxon>Panicum</taxon>
        <taxon>Panicum sect. Hiantes</taxon>
    </lineage>
</organism>
<sequence length="130" mass="14195">MGRWAHCSRAQRIAHCVSEKRGTSLPSRRSARAPPPASHPNCRSRPPLLPLWCISGGRSTATTTTGADGDPARMDHPHRFSGGRRSSCKSRRRTRSSSPPALDLPLLRHHLQQVLLDSPLSISSPAGTFF</sequence>
<feature type="compositionally biased region" description="Basic residues" evidence="1">
    <location>
        <begin position="79"/>
        <end position="95"/>
    </location>
</feature>
<dbReference type="EMBL" id="CM029046">
    <property type="protein sequence ID" value="KAG2591085.1"/>
    <property type="molecule type" value="Genomic_DNA"/>
</dbReference>
<dbReference type="AlphaFoldDB" id="A0A8T0S1G9"/>
<proteinExistence type="predicted"/>
<comment type="caution">
    <text evidence="2">The sequence shown here is derived from an EMBL/GenBank/DDBJ whole genome shotgun (WGS) entry which is preliminary data.</text>
</comment>
<feature type="region of interest" description="Disordered" evidence="1">
    <location>
        <begin position="18"/>
        <end position="47"/>
    </location>
</feature>
<feature type="compositionally biased region" description="Low complexity" evidence="1">
    <location>
        <begin position="60"/>
        <end position="69"/>
    </location>
</feature>
<feature type="region of interest" description="Disordered" evidence="1">
    <location>
        <begin position="60"/>
        <end position="103"/>
    </location>
</feature>
<evidence type="ECO:0000256" key="1">
    <source>
        <dbReference type="SAM" id="MobiDB-lite"/>
    </source>
</evidence>
<dbReference type="Proteomes" id="UP000823388">
    <property type="component" value="Chromosome 5N"/>
</dbReference>
<accession>A0A8T0S1G9</accession>
<keyword evidence="3" id="KW-1185">Reference proteome</keyword>
<evidence type="ECO:0000313" key="2">
    <source>
        <dbReference type="EMBL" id="KAG2591085.1"/>
    </source>
</evidence>
<reference evidence="2 3" key="1">
    <citation type="submission" date="2020-05" db="EMBL/GenBank/DDBJ databases">
        <title>WGS assembly of Panicum virgatum.</title>
        <authorList>
            <person name="Lovell J.T."/>
            <person name="Jenkins J."/>
            <person name="Shu S."/>
            <person name="Juenger T.E."/>
            <person name="Schmutz J."/>
        </authorList>
    </citation>
    <scope>NUCLEOTIDE SEQUENCE [LARGE SCALE GENOMIC DNA]</scope>
    <source>
        <strain evidence="3">cv. AP13</strain>
    </source>
</reference>
<evidence type="ECO:0000313" key="3">
    <source>
        <dbReference type="Proteomes" id="UP000823388"/>
    </source>
</evidence>
<name>A0A8T0S1G9_PANVG</name>
<gene>
    <name evidence="2" type="ORF">PVAP13_5NG447440</name>
</gene>
<protein>
    <submittedName>
        <fullName evidence="2">Uncharacterized protein</fullName>
    </submittedName>
</protein>